<dbReference type="InterPro" id="IPR036188">
    <property type="entry name" value="FAD/NAD-bd_sf"/>
</dbReference>
<protein>
    <recommendedName>
        <fullName evidence="3">FAD-binding domain-containing protein</fullName>
    </recommendedName>
</protein>
<keyword evidence="1" id="KW-0560">Oxidoreductase</keyword>
<evidence type="ECO:0000313" key="4">
    <source>
        <dbReference type="EMBL" id="MBK1657375.1"/>
    </source>
</evidence>
<organism evidence="4 5">
    <name type="scientific">Paracraurococcus ruber</name>
    <dbReference type="NCBI Taxonomy" id="77675"/>
    <lineage>
        <taxon>Bacteria</taxon>
        <taxon>Pseudomonadati</taxon>
        <taxon>Pseudomonadota</taxon>
        <taxon>Alphaproteobacteria</taxon>
        <taxon>Acetobacterales</taxon>
        <taxon>Roseomonadaceae</taxon>
        <taxon>Paracraurococcus</taxon>
    </lineage>
</organism>
<dbReference type="InterPro" id="IPR002938">
    <property type="entry name" value="FAD-bd"/>
</dbReference>
<dbReference type="SUPFAM" id="SSF51905">
    <property type="entry name" value="FAD/NAD(P)-binding domain"/>
    <property type="match status" value="1"/>
</dbReference>
<dbReference type="PANTHER" id="PTHR13789">
    <property type="entry name" value="MONOOXYGENASE"/>
    <property type="match status" value="1"/>
</dbReference>
<feature type="domain" description="FAD-binding" evidence="3">
    <location>
        <begin position="289"/>
        <end position="319"/>
    </location>
</feature>
<dbReference type="Proteomes" id="UP000697995">
    <property type="component" value="Unassembled WGS sequence"/>
</dbReference>
<evidence type="ECO:0000313" key="5">
    <source>
        <dbReference type="Proteomes" id="UP000697995"/>
    </source>
</evidence>
<keyword evidence="2" id="KW-0503">Monooxygenase</keyword>
<dbReference type="PANTHER" id="PTHR13789:SF309">
    <property type="entry name" value="PUTATIVE (AFU_ORTHOLOGUE AFUA_6G14510)-RELATED"/>
    <property type="match status" value="1"/>
</dbReference>
<dbReference type="RefSeq" id="WP_133218946.1">
    <property type="nucleotide sequence ID" value="NZ_NRSG01000016.1"/>
</dbReference>
<evidence type="ECO:0000259" key="3">
    <source>
        <dbReference type="Pfam" id="PF01494"/>
    </source>
</evidence>
<dbReference type="EMBL" id="NRSG01000016">
    <property type="protein sequence ID" value="MBK1657375.1"/>
    <property type="molecule type" value="Genomic_DNA"/>
</dbReference>
<dbReference type="Pfam" id="PF01494">
    <property type="entry name" value="FAD_binding_3"/>
    <property type="match status" value="1"/>
</dbReference>
<dbReference type="Gene3D" id="3.50.50.60">
    <property type="entry name" value="FAD/NAD(P)-binding domain"/>
    <property type="match status" value="1"/>
</dbReference>
<dbReference type="PRINTS" id="PR00420">
    <property type="entry name" value="RNGMNOXGNASE"/>
</dbReference>
<keyword evidence="5" id="KW-1185">Reference proteome</keyword>
<comment type="caution">
    <text evidence="4">The sequence shown here is derived from an EMBL/GenBank/DDBJ whole genome shotgun (WGS) entry which is preliminary data.</text>
</comment>
<gene>
    <name evidence="4" type="ORF">CKO45_03915</name>
</gene>
<evidence type="ECO:0000256" key="2">
    <source>
        <dbReference type="ARBA" id="ARBA00023033"/>
    </source>
</evidence>
<proteinExistence type="predicted"/>
<dbReference type="InterPro" id="IPR050493">
    <property type="entry name" value="FAD-dep_Monooxygenase_BioMet"/>
</dbReference>
<name>A0ABS1CSE1_9PROT</name>
<sequence>MRIGIIGTGVAGSVLAEMLADAPGLAIEAFDRLQEDAAAEAGTGLNVGPNALKALRLALPMRHAAVRAASLPWRRWFIDAAWGERLFDLDLLDVAEEPGIRLRWSELYRALRAPVAAFTRRGLALEALEEDPAGRLAPVLRDTEGALHRPGGFDLLVAGDGRYSRLRALTAGVPAPRFHGIALTRLLVPDAADCPYDDYGQWFNGRARLLSYRLPGGGAYIAGSVPLPAPEAEVPEAVKSAAHQAALYLPRDRVACPAVAWMVDRIRRQIADLHWARLQDSPLLRGACDGRVLFLGDAAHAMVPTLGQGATQAIEDGIVAGLVLRRGGGVTEIGALRDARVEFVRAFSLEASDTMLPGGDPVEGSRAKTGADFLGKLRRLYTDIPGL</sequence>
<accession>A0ABS1CSE1</accession>
<reference evidence="4 5" key="1">
    <citation type="journal article" date="2020" name="Microorganisms">
        <title>Osmotic Adaptation and Compatible Solute Biosynthesis of Phototrophic Bacteria as Revealed from Genome Analyses.</title>
        <authorList>
            <person name="Imhoff J.F."/>
            <person name="Rahn T."/>
            <person name="Kunzel S."/>
            <person name="Keller A."/>
            <person name="Neulinger S.C."/>
        </authorList>
    </citation>
    <scope>NUCLEOTIDE SEQUENCE [LARGE SCALE GENOMIC DNA]</scope>
    <source>
        <strain evidence="4 5">DSM 15382</strain>
    </source>
</reference>
<evidence type="ECO:0000256" key="1">
    <source>
        <dbReference type="ARBA" id="ARBA00023002"/>
    </source>
</evidence>